<dbReference type="EMBL" id="JBCITK010000001">
    <property type="protein sequence ID" value="MEN0643562.1"/>
    <property type="molecule type" value="Genomic_DNA"/>
</dbReference>
<dbReference type="CDD" id="cd06261">
    <property type="entry name" value="TM_PBP2"/>
    <property type="match status" value="1"/>
</dbReference>
<keyword evidence="4 8" id="KW-1133">Transmembrane helix</keyword>
<evidence type="ECO:0000256" key="2">
    <source>
        <dbReference type="ARBA" id="ARBA00022448"/>
    </source>
</evidence>
<dbReference type="InterPro" id="IPR051204">
    <property type="entry name" value="ABC_transp_perm/SBD"/>
</dbReference>
<evidence type="ECO:0000256" key="7">
    <source>
        <dbReference type="ARBA" id="ARBA00035652"/>
    </source>
</evidence>
<keyword evidence="5 8" id="KW-0472">Membrane</keyword>
<dbReference type="SUPFAM" id="SSF53850">
    <property type="entry name" value="Periplasmic binding protein-like II"/>
    <property type="match status" value="1"/>
</dbReference>
<dbReference type="PANTHER" id="PTHR30177:SF4">
    <property type="entry name" value="OSMOPROTECTANT IMPORT PERMEASE PROTEIN OSMW"/>
    <property type="match status" value="1"/>
</dbReference>
<comment type="subcellular location">
    <subcellularLocation>
        <location evidence="8">Cell membrane</location>
        <topology evidence="8">Multi-pass membrane protein</topology>
    </subcellularLocation>
    <subcellularLocation>
        <location evidence="1">Membrane</location>
        <topology evidence="1">Multi-pass membrane protein</topology>
    </subcellularLocation>
</comment>
<dbReference type="SUPFAM" id="SSF161098">
    <property type="entry name" value="MetI-like"/>
    <property type="match status" value="1"/>
</dbReference>
<gene>
    <name evidence="10" type="ORF">MKY91_10430</name>
</gene>
<evidence type="ECO:0000256" key="6">
    <source>
        <dbReference type="ARBA" id="ARBA00035642"/>
    </source>
</evidence>
<keyword evidence="11" id="KW-1185">Reference proteome</keyword>
<dbReference type="InterPro" id="IPR035906">
    <property type="entry name" value="MetI-like_sf"/>
</dbReference>
<dbReference type="Gene3D" id="3.40.190.120">
    <property type="entry name" value="Osmoprotection protein (prox), domain 2"/>
    <property type="match status" value="1"/>
</dbReference>
<evidence type="ECO:0000256" key="8">
    <source>
        <dbReference type="RuleBase" id="RU363032"/>
    </source>
</evidence>
<feature type="transmembrane region" description="Helical" evidence="8">
    <location>
        <begin position="27"/>
        <end position="47"/>
    </location>
</feature>
<accession>A0ABU9VIV1</accession>
<evidence type="ECO:0000256" key="1">
    <source>
        <dbReference type="ARBA" id="ARBA00004141"/>
    </source>
</evidence>
<comment type="caution">
    <text evidence="10">The sequence shown here is derived from an EMBL/GenBank/DDBJ whole genome shotgun (WGS) entry which is preliminary data.</text>
</comment>
<feature type="transmembrane region" description="Helical" evidence="8">
    <location>
        <begin position="78"/>
        <end position="98"/>
    </location>
</feature>
<dbReference type="PANTHER" id="PTHR30177">
    <property type="entry name" value="GLYCINE BETAINE/L-PROLINE TRANSPORT SYSTEM PERMEASE PROTEIN PROW"/>
    <property type="match status" value="1"/>
</dbReference>
<comment type="similarity">
    <text evidence="6">In the C-terminal section; belongs to the OsmX family.</text>
</comment>
<organism evidence="10 11">
    <name type="scientific">Alkalicoccobacillus gibsonii</name>
    <dbReference type="NCBI Taxonomy" id="79881"/>
    <lineage>
        <taxon>Bacteria</taxon>
        <taxon>Bacillati</taxon>
        <taxon>Bacillota</taxon>
        <taxon>Bacilli</taxon>
        <taxon>Bacillales</taxon>
        <taxon>Bacillaceae</taxon>
        <taxon>Alkalicoccobacillus</taxon>
    </lineage>
</organism>
<dbReference type="Gene3D" id="1.10.3720.10">
    <property type="entry name" value="MetI-like"/>
    <property type="match status" value="1"/>
</dbReference>
<proteinExistence type="inferred from homology"/>
<feature type="transmembrane region" description="Helical" evidence="8">
    <location>
        <begin position="214"/>
        <end position="234"/>
    </location>
</feature>
<keyword evidence="3 8" id="KW-0812">Transmembrane</keyword>
<feature type="transmembrane region" description="Helical" evidence="8">
    <location>
        <begin position="54"/>
        <end position="72"/>
    </location>
</feature>
<feature type="transmembrane region" description="Helical" evidence="8">
    <location>
        <begin position="137"/>
        <end position="163"/>
    </location>
</feature>
<feature type="domain" description="ABC transmembrane type-1" evidence="9">
    <location>
        <begin position="23"/>
        <end position="202"/>
    </location>
</feature>
<dbReference type="Pfam" id="PF04069">
    <property type="entry name" value="OpuAC"/>
    <property type="match status" value="1"/>
</dbReference>
<evidence type="ECO:0000256" key="4">
    <source>
        <dbReference type="ARBA" id="ARBA00022989"/>
    </source>
</evidence>
<dbReference type="CDD" id="cd13610">
    <property type="entry name" value="PBP2_ChoS"/>
    <property type="match status" value="1"/>
</dbReference>
<dbReference type="RefSeq" id="WP_343130466.1">
    <property type="nucleotide sequence ID" value="NZ_JBCITK010000001.1"/>
</dbReference>
<dbReference type="Gene3D" id="3.40.190.10">
    <property type="entry name" value="Periplasmic binding protein-like II"/>
    <property type="match status" value="1"/>
</dbReference>
<name>A0ABU9VIV1_9BACI</name>
<dbReference type="Pfam" id="PF00528">
    <property type="entry name" value="BPD_transp_1"/>
    <property type="match status" value="1"/>
</dbReference>
<reference evidence="10 11" key="1">
    <citation type="submission" date="2024-03" db="EMBL/GenBank/DDBJ databases">
        <title>Bacilli Hybrid Assemblies.</title>
        <authorList>
            <person name="Kovac J."/>
        </authorList>
    </citation>
    <scope>NUCLEOTIDE SEQUENCE [LARGE SCALE GENOMIC DNA]</scope>
    <source>
        <strain evidence="10 11">FSL R7-0666</strain>
    </source>
</reference>
<dbReference type="PROSITE" id="PS50928">
    <property type="entry name" value="ABC_TM1"/>
    <property type="match status" value="1"/>
</dbReference>
<feature type="transmembrane region" description="Helical" evidence="8">
    <location>
        <begin position="183"/>
        <end position="202"/>
    </location>
</feature>
<evidence type="ECO:0000313" key="10">
    <source>
        <dbReference type="EMBL" id="MEN0643562.1"/>
    </source>
</evidence>
<evidence type="ECO:0000313" key="11">
    <source>
        <dbReference type="Proteomes" id="UP001418796"/>
    </source>
</evidence>
<dbReference type="InterPro" id="IPR058089">
    <property type="entry name" value="EgtUBC_SBD"/>
</dbReference>
<dbReference type="InterPro" id="IPR007210">
    <property type="entry name" value="ABC_Gly_betaine_transp_sub-bd"/>
</dbReference>
<sequence>MSGFLSDFYNLFIQRQDMLWQALWEHLQLSIISLLIAVVIAVPVGILLTRKDSIAEVIIGIAAVLQTIPSLALLGFMILFVGIGTTPAIIALTAYALLPILRNTYTGIKEVNPAIREAARGMGMNSLRSLIKVELPIALPTVMAGIRTSMVLIVGTATLAALIGAGGLGDLIMTGIQRSNNEYILLGAIPAALLALLFDGILRLTERLSKRNSYKPVVAVIGLSLAIIFVPLLAGRGAVGPDLVVGGKMGAEPEIVGNMYKHLIEEQTDLTVQVQGNLGATDFVFNALRVGDIDVYPEFSGTIVGELLALDDFSYDPDEAYQQAKEGIYDEYQFRFLEPMLYNNTYAIAVPRELAEEQGIETISDLNSVKGDWSFGFSFEFIDRQDGYAGFPERYGFELGNVTSLDVSAGFRAIESGDIEGTDVFSTDPQIVENDLLVLEDDENLFPPYQGAPLIREETLETYPEVEDILNQLAGKISEEDIQELNYLVDIEDENPSDVARDYLVELGLLDE</sequence>
<evidence type="ECO:0000259" key="9">
    <source>
        <dbReference type="PROSITE" id="PS50928"/>
    </source>
</evidence>
<evidence type="ECO:0000256" key="3">
    <source>
        <dbReference type="ARBA" id="ARBA00022692"/>
    </source>
</evidence>
<comment type="similarity">
    <text evidence="8">Belongs to the binding-protein-dependent transport system permease family.</text>
</comment>
<evidence type="ECO:0000256" key="5">
    <source>
        <dbReference type="ARBA" id="ARBA00023136"/>
    </source>
</evidence>
<keyword evidence="2 8" id="KW-0813">Transport</keyword>
<comment type="similarity">
    <text evidence="7">In the N-terminal section; belongs to the binding-protein-dependent transport system permease family.</text>
</comment>
<protein>
    <submittedName>
        <fullName evidence="10">ABC transporter permease/substrate-binding protein</fullName>
    </submittedName>
</protein>
<dbReference type="Proteomes" id="UP001418796">
    <property type="component" value="Unassembled WGS sequence"/>
</dbReference>
<dbReference type="InterPro" id="IPR000515">
    <property type="entry name" value="MetI-like"/>
</dbReference>